<reference evidence="1 2" key="1">
    <citation type="submission" date="2015-08" db="EMBL/GenBank/DDBJ databases">
        <title>Genome sequencing of Penicillium nordicum.</title>
        <authorList>
            <person name="Nguyen H.D."/>
            <person name="Seifert K.A."/>
        </authorList>
    </citation>
    <scope>NUCLEOTIDE SEQUENCE [LARGE SCALE GENOMIC DNA]</scope>
    <source>
        <strain evidence="1 2">DAOMC 185683</strain>
    </source>
</reference>
<dbReference type="EMBL" id="LHQQ01000157">
    <property type="protein sequence ID" value="KOS40617.1"/>
    <property type="molecule type" value="Genomic_DNA"/>
</dbReference>
<organism evidence="1 2">
    <name type="scientific">Penicillium nordicum</name>
    <dbReference type="NCBI Taxonomy" id="229535"/>
    <lineage>
        <taxon>Eukaryota</taxon>
        <taxon>Fungi</taxon>
        <taxon>Dikarya</taxon>
        <taxon>Ascomycota</taxon>
        <taxon>Pezizomycotina</taxon>
        <taxon>Eurotiomycetes</taxon>
        <taxon>Eurotiomycetidae</taxon>
        <taxon>Eurotiales</taxon>
        <taxon>Aspergillaceae</taxon>
        <taxon>Penicillium</taxon>
    </lineage>
</organism>
<dbReference type="OrthoDB" id="76567at2759"/>
<sequence>MPSLPHEEAASSFEVMIVTLAKEMSVYRRIMKCGATRVDTPERNKQADRSWQPVLQVSKFPTVALEVSFSETTLKLERDIAWWINGSKGEVRMGITIDIKRGSHSIEIKSWTSTLEPSLRNIHITAGSRQVIDRSIKNPPPPRMTQRILITRGRDGSSPTIQGESLTIPFHTLLLDGLGEGEGDFVFTAEMLLHDLAEPVWNAIDHAEAIKERNNHHTA</sequence>
<evidence type="ECO:0000313" key="2">
    <source>
        <dbReference type="Proteomes" id="UP000037696"/>
    </source>
</evidence>
<dbReference type="Proteomes" id="UP000037696">
    <property type="component" value="Unassembled WGS sequence"/>
</dbReference>
<name>A0A0M8NZT9_9EURO</name>
<accession>A0A0M8NZT9</accession>
<keyword evidence="2" id="KW-1185">Reference proteome</keyword>
<dbReference type="AlphaFoldDB" id="A0A0M8NZT9"/>
<comment type="caution">
    <text evidence="1">The sequence shown here is derived from an EMBL/GenBank/DDBJ whole genome shotgun (WGS) entry which is preliminary data.</text>
</comment>
<proteinExistence type="predicted"/>
<evidence type="ECO:0000313" key="1">
    <source>
        <dbReference type="EMBL" id="KOS40617.1"/>
    </source>
</evidence>
<dbReference type="STRING" id="229535.A0A0M8NZT9"/>
<protein>
    <submittedName>
        <fullName evidence="1">Uncharacterized protein</fullName>
    </submittedName>
</protein>
<gene>
    <name evidence="1" type="ORF">ACN38_g8528</name>
</gene>